<accession>A0A3P7ERI0</accession>
<keyword evidence="3" id="KW-1185">Reference proteome</keyword>
<sequence>MEELLASALEKVEAEIEENERKADEKEYEDFVMQVETSVCTDLIHQFYNVNRYYSPGAWLTATEC</sequence>
<reference evidence="2 3" key="1">
    <citation type="submission" date="2018-11" db="EMBL/GenBank/DDBJ databases">
        <authorList>
            <consortium name="Pathogen Informatics"/>
        </authorList>
    </citation>
    <scope>NUCLEOTIDE SEQUENCE [LARGE SCALE GENOMIC DNA]</scope>
</reference>
<keyword evidence="1" id="KW-0175">Coiled coil</keyword>
<organism evidence="2 3">
    <name type="scientific">Hydatigena taeniaeformis</name>
    <name type="common">Feline tapeworm</name>
    <name type="synonym">Taenia taeniaeformis</name>
    <dbReference type="NCBI Taxonomy" id="6205"/>
    <lineage>
        <taxon>Eukaryota</taxon>
        <taxon>Metazoa</taxon>
        <taxon>Spiralia</taxon>
        <taxon>Lophotrochozoa</taxon>
        <taxon>Platyhelminthes</taxon>
        <taxon>Cestoda</taxon>
        <taxon>Eucestoda</taxon>
        <taxon>Cyclophyllidea</taxon>
        <taxon>Taeniidae</taxon>
        <taxon>Hydatigera</taxon>
    </lineage>
</organism>
<evidence type="ECO:0000313" key="3">
    <source>
        <dbReference type="Proteomes" id="UP000274429"/>
    </source>
</evidence>
<evidence type="ECO:0000313" key="2">
    <source>
        <dbReference type="EMBL" id="VDM25880.1"/>
    </source>
</evidence>
<name>A0A3P7ERI0_HYDTA</name>
<feature type="coiled-coil region" evidence="1">
    <location>
        <begin position="2"/>
        <end position="29"/>
    </location>
</feature>
<protein>
    <submittedName>
        <fullName evidence="2">Uncharacterized protein</fullName>
    </submittedName>
</protein>
<proteinExistence type="predicted"/>
<dbReference type="EMBL" id="UYWX01005670">
    <property type="protein sequence ID" value="VDM25880.1"/>
    <property type="molecule type" value="Genomic_DNA"/>
</dbReference>
<gene>
    <name evidence="2" type="ORF">TTAC_LOCUS4919</name>
</gene>
<evidence type="ECO:0000256" key="1">
    <source>
        <dbReference type="SAM" id="Coils"/>
    </source>
</evidence>
<dbReference type="AlphaFoldDB" id="A0A3P7ERI0"/>
<dbReference type="Proteomes" id="UP000274429">
    <property type="component" value="Unassembled WGS sequence"/>
</dbReference>